<organism evidence="15 16">
    <name type="scientific">Euplotes crassus</name>
    <dbReference type="NCBI Taxonomy" id="5936"/>
    <lineage>
        <taxon>Eukaryota</taxon>
        <taxon>Sar</taxon>
        <taxon>Alveolata</taxon>
        <taxon>Ciliophora</taxon>
        <taxon>Intramacronucleata</taxon>
        <taxon>Spirotrichea</taxon>
        <taxon>Hypotrichia</taxon>
        <taxon>Euplotida</taxon>
        <taxon>Euplotidae</taxon>
        <taxon>Moneuplotes</taxon>
    </lineage>
</organism>
<name>A0AAD1Y9N5_EUPCR</name>
<keyword evidence="4 13" id="KW-0812">Transmembrane</keyword>
<evidence type="ECO:0000256" key="1">
    <source>
        <dbReference type="ARBA" id="ARBA00004251"/>
    </source>
</evidence>
<dbReference type="PANTHER" id="PTHR31764">
    <property type="entry name" value="PROTEIN HAPLESS 2"/>
    <property type="match status" value="1"/>
</dbReference>
<keyword evidence="5 14" id="KW-0732">Signal</keyword>
<feature type="region of interest" description="Disordered" evidence="12">
    <location>
        <begin position="1010"/>
        <end position="1040"/>
    </location>
</feature>
<evidence type="ECO:0000256" key="13">
    <source>
        <dbReference type="SAM" id="Phobius"/>
    </source>
</evidence>
<feature type="compositionally biased region" description="Polar residues" evidence="12">
    <location>
        <begin position="1019"/>
        <end position="1029"/>
    </location>
</feature>
<feature type="chain" id="PRO_5042199083" evidence="14">
    <location>
        <begin position="24"/>
        <end position="1094"/>
    </location>
</feature>
<feature type="transmembrane region" description="Helical" evidence="13">
    <location>
        <begin position="575"/>
        <end position="592"/>
    </location>
</feature>
<evidence type="ECO:0000256" key="14">
    <source>
        <dbReference type="SAM" id="SignalP"/>
    </source>
</evidence>
<evidence type="ECO:0000256" key="9">
    <source>
        <dbReference type="ARBA" id="ARBA00023157"/>
    </source>
</evidence>
<evidence type="ECO:0000256" key="10">
    <source>
        <dbReference type="ARBA" id="ARBA00023279"/>
    </source>
</evidence>
<dbReference type="EMBL" id="CAMPGE010029614">
    <property type="protein sequence ID" value="CAI2387093.1"/>
    <property type="molecule type" value="Genomic_DNA"/>
</dbReference>
<dbReference type="PANTHER" id="PTHR31764:SF0">
    <property type="entry name" value="GENERATIVE CELL SPECIFIC-1_HAP2 DOMAIN-CONTAINING PROTEIN"/>
    <property type="match status" value="1"/>
</dbReference>
<feature type="compositionally biased region" description="Basic and acidic residues" evidence="12">
    <location>
        <begin position="870"/>
        <end position="882"/>
    </location>
</feature>
<evidence type="ECO:0000256" key="5">
    <source>
        <dbReference type="ARBA" id="ARBA00022729"/>
    </source>
</evidence>
<evidence type="ECO:0000256" key="12">
    <source>
        <dbReference type="SAM" id="MobiDB-lite"/>
    </source>
</evidence>
<dbReference type="GO" id="GO:0005886">
    <property type="term" value="C:plasma membrane"/>
    <property type="evidence" value="ECO:0007669"/>
    <property type="project" value="UniProtKB-SubCell"/>
</dbReference>
<keyword evidence="3" id="KW-1003">Cell membrane</keyword>
<dbReference type="Proteomes" id="UP001295684">
    <property type="component" value="Unassembled WGS sequence"/>
</dbReference>
<feature type="transmembrane region" description="Helical" evidence="13">
    <location>
        <begin position="419"/>
        <end position="443"/>
    </location>
</feature>
<feature type="transmembrane region" description="Helical" evidence="13">
    <location>
        <begin position="607"/>
        <end position="632"/>
    </location>
</feature>
<evidence type="ECO:0000256" key="7">
    <source>
        <dbReference type="ARBA" id="ARBA00023121"/>
    </source>
</evidence>
<keyword evidence="10" id="KW-0278">Fertilization</keyword>
<gene>
    <name evidence="15" type="ORF">ECRASSUSDP1_LOCUS28720</name>
</gene>
<feature type="region of interest" description="Disordered" evidence="12">
    <location>
        <begin position="966"/>
        <end position="988"/>
    </location>
</feature>
<evidence type="ECO:0000256" key="8">
    <source>
        <dbReference type="ARBA" id="ARBA00023136"/>
    </source>
</evidence>
<evidence type="ECO:0000313" key="16">
    <source>
        <dbReference type="Proteomes" id="UP001295684"/>
    </source>
</evidence>
<feature type="region of interest" description="Disordered" evidence="12">
    <location>
        <begin position="809"/>
        <end position="942"/>
    </location>
</feature>
<comment type="caution">
    <text evidence="15">The sequence shown here is derived from an EMBL/GenBank/DDBJ whole genome shotgun (WGS) entry which is preliminary data.</text>
</comment>
<keyword evidence="9" id="KW-1015">Disulfide bond</keyword>
<feature type="transmembrane region" description="Helical" evidence="13">
    <location>
        <begin position="463"/>
        <end position="488"/>
    </location>
</feature>
<evidence type="ECO:0000256" key="4">
    <source>
        <dbReference type="ARBA" id="ARBA00022692"/>
    </source>
</evidence>
<dbReference type="GO" id="GO:0008289">
    <property type="term" value="F:lipid binding"/>
    <property type="evidence" value="ECO:0007669"/>
    <property type="project" value="UniProtKB-KW"/>
</dbReference>
<comment type="subcellular location">
    <subcellularLocation>
        <location evidence="1">Cell membrane</location>
        <topology evidence="1">Single-pass type I membrane protein</topology>
    </subcellularLocation>
</comment>
<protein>
    <submittedName>
        <fullName evidence="15">Uncharacterized protein</fullName>
    </submittedName>
</protein>
<dbReference type="GO" id="GO:0007338">
    <property type="term" value="P:single fertilization"/>
    <property type="evidence" value="ECO:0007669"/>
    <property type="project" value="UniProtKB-KW"/>
</dbReference>
<evidence type="ECO:0000313" key="15">
    <source>
        <dbReference type="EMBL" id="CAI2387093.1"/>
    </source>
</evidence>
<feature type="compositionally biased region" description="Basic residues" evidence="12">
    <location>
        <begin position="814"/>
        <end position="869"/>
    </location>
</feature>
<reference evidence="15" key="1">
    <citation type="submission" date="2023-07" db="EMBL/GenBank/DDBJ databases">
        <authorList>
            <consortium name="AG Swart"/>
            <person name="Singh M."/>
            <person name="Singh A."/>
            <person name="Seah K."/>
            <person name="Emmerich C."/>
        </authorList>
    </citation>
    <scope>NUCLEOTIDE SEQUENCE</scope>
    <source>
        <strain evidence="15">DP1</strain>
    </source>
</reference>
<feature type="transmembrane region" description="Helical" evidence="13">
    <location>
        <begin position="79"/>
        <end position="103"/>
    </location>
</feature>
<keyword evidence="6 13" id="KW-1133">Transmembrane helix</keyword>
<proteinExistence type="inferred from homology"/>
<feature type="compositionally biased region" description="Basic and acidic residues" evidence="12">
    <location>
        <begin position="892"/>
        <end position="904"/>
    </location>
</feature>
<evidence type="ECO:0000256" key="11">
    <source>
        <dbReference type="SAM" id="Coils"/>
    </source>
</evidence>
<evidence type="ECO:0000256" key="2">
    <source>
        <dbReference type="ARBA" id="ARBA00010929"/>
    </source>
</evidence>
<keyword evidence="7" id="KW-0446">Lipid-binding</keyword>
<keyword evidence="11" id="KW-0175">Coiled coil</keyword>
<feature type="transmembrane region" description="Helical" evidence="13">
    <location>
        <begin position="190"/>
        <end position="220"/>
    </location>
</feature>
<feature type="transmembrane region" description="Helical" evidence="13">
    <location>
        <begin position="110"/>
        <end position="130"/>
    </location>
</feature>
<feature type="coiled-coil region" evidence="11">
    <location>
        <begin position="225"/>
        <end position="268"/>
    </location>
</feature>
<evidence type="ECO:0000256" key="3">
    <source>
        <dbReference type="ARBA" id="ARBA00022475"/>
    </source>
</evidence>
<feature type="compositionally biased region" description="Basic residues" evidence="12">
    <location>
        <begin position="375"/>
        <end position="384"/>
    </location>
</feature>
<accession>A0AAD1Y9N5</accession>
<dbReference type="InterPro" id="IPR040326">
    <property type="entry name" value="HAP2/GCS1"/>
</dbReference>
<feature type="signal peptide" evidence="14">
    <location>
        <begin position="1"/>
        <end position="23"/>
    </location>
</feature>
<evidence type="ECO:0000256" key="6">
    <source>
        <dbReference type="ARBA" id="ARBA00022989"/>
    </source>
</evidence>
<dbReference type="AlphaFoldDB" id="A0AAD1Y9N5"/>
<comment type="similarity">
    <text evidence="2">Belongs to the HAP2/GCS1 family.</text>
</comment>
<feature type="region of interest" description="Disordered" evidence="12">
    <location>
        <begin position="367"/>
        <end position="387"/>
    </location>
</feature>
<keyword evidence="8 13" id="KW-0472">Membrane</keyword>
<keyword evidence="16" id="KW-1185">Reference proteome</keyword>
<sequence>MNPVKTKLLQILFCLAFCSICCALYAQYFYPISETNTPDNTHNLSYDTRGQELETKRDLIDTYPDSPPRHLARYDDYDISILIFASLFVSILFLPNFITFFTIIGHFRILMLLTLVLEVTDFSPGILNFLTKRSYALFTFQQLPDGWFNLLGEMTKVKATINQPMTDNSYLKLDYYSASSAEVHYKLFTMIVYVIIAYISLLLLPYILYFIPGLIFKCLCQNERFSNKRREMNQLKKYREEQQEQELKERKKERIKRVKTILNDVEKKRRTKFTNSTATLINPYQGDEESSIEKEVSEVKDPIEENKEDDYIANQRDETTDNIISNKNVKTLFLNSDDIENYNSQNSGANNYRNRIEERKQSISIIHQEADQSNKKKNRKRRKSFPNVNPEQIGQIEIIKKITLKIGIRDLFYSLKETLYCWTAIIDIFIRFVIESYFSVMLISLYEIKHFLGSSKGQTTSLYIAFGILGFYLVLFLCIMVTFALYLAPNSKFVKGLQLDGYLRLLFYKIKKNPMSKSYYTMNMIRIKLMICFVIFSGLKPLPLLLILLIVQGCYIGQLIAYSKFSSFLLNLNECIIEISVFASIIFMSAFYKSDDWEDENSFISELFAWTILGCIIIAIIIQIFNLIYSYLRFFRVKFSKKEKEEGVKLGEMKIIIEHPSFKVPPRKQNSLLNAKVILKVNKAPTVYSSLEPTLGSCPNFIRMKDSGSYRKRSQGGSSKSTEKRLVSNLKLQKSHKTERQLGENDIVVHLPDKFFNKPFSVKIDCGKKTKEVRKTIVRRFKSAPKRKKKMFKELKKLRKSIIKQEEAEQKTVRLNKSRKSSKIQPRKKSSKKIKSTNKHWIKRQFSTNKRHLARGRGTRRKENSKKKKLDTQYSEHSERMENSSPESPPNNHEENKLEARFESESSIFQLGPEHFQNFPNDRVDREREDEERESKRKKAKSKIDLANCNDDEKVGFLKAFNQTTERRSSKVNYRKNASKKIDLQNKSVDPHVRYMRYENKHKINRYLKEETKDDKYNNESSISTQSKKTPSKFRNDNSRATKGAVLKAAGKSIFNPDLSLHSKYESAEDHSAKGNGKNSLGLFIPKKGSGDNY</sequence>
<feature type="region of interest" description="Disordered" evidence="12">
    <location>
        <begin position="1066"/>
        <end position="1094"/>
    </location>
</feature>